<dbReference type="AlphaFoldDB" id="A0A1G8VIR0"/>
<feature type="region of interest" description="Disordered" evidence="1">
    <location>
        <begin position="1"/>
        <end position="20"/>
    </location>
</feature>
<dbReference type="Proteomes" id="UP000199213">
    <property type="component" value="Unassembled WGS sequence"/>
</dbReference>
<evidence type="ECO:0000313" key="3">
    <source>
        <dbReference type="Proteomes" id="UP000199213"/>
    </source>
</evidence>
<keyword evidence="3" id="KW-1185">Reference proteome</keyword>
<accession>A0A1G8VIR0</accession>
<gene>
    <name evidence="2" type="ORF">SAMN04487820_101112</name>
</gene>
<protein>
    <submittedName>
        <fullName evidence="2">Uncharacterized protein</fullName>
    </submittedName>
</protein>
<proteinExistence type="predicted"/>
<evidence type="ECO:0000313" key="2">
    <source>
        <dbReference type="EMBL" id="SDJ65938.1"/>
    </source>
</evidence>
<dbReference type="EMBL" id="FNFM01000001">
    <property type="protein sequence ID" value="SDJ65938.1"/>
    <property type="molecule type" value="Genomic_DNA"/>
</dbReference>
<sequence length="212" mass="23544">MGSELCRASSCESGRKGPRRTDQGFLCRGCRERLASNLRILPTLYSDCNRGGGSKEVRVIRKRPRRAANIDSSINATTAEIRSSILTVLASWAGLVTEERRLTPPVREISALACFLAHHVDWLARHSAAGDLVDEIRYLERTARGIAYPDDGRRVRVGYCPDSDCAGELFALIRPHGEIPPSEIVCTTSPTHSWPVTWWSKLARQIRSSEGE</sequence>
<evidence type="ECO:0000256" key="1">
    <source>
        <dbReference type="SAM" id="MobiDB-lite"/>
    </source>
</evidence>
<name>A0A1G8VIR0_ACTMZ</name>
<organism evidence="2 3">
    <name type="scientific">Actinopolyspora mzabensis</name>
    <dbReference type="NCBI Taxonomy" id="995066"/>
    <lineage>
        <taxon>Bacteria</taxon>
        <taxon>Bacillati</taxon>
        <taxon>Actinomycetota</taxon>
        <taxon>Actinomycetes</taxon>
        <taxon>Actinopolysporales</taxon>
        <taxon>Actinopolysporaceae</taxon>
        <taxon>Actinopolyspora</taxon>
    </lineage>
</organism>
<reference evidence="3" key="1">
    <citation type="submission" date="2016-10" db="EMBL/GenBank/DDBJ databases">
        <authorList>
            <person name="Varghese N."/>
            <person name="Submissions S."/>
        </authorList>
    </citation>
    <scope>NUCLEOTIDE SEQUENCE [LARGE SCALE GENOMIC DNA]</scope>
    <source>
        <strain evidence="3">DSM 45460</strain>
    </source>
</reference>